<dbReference type="VEuPathDB" id="VectorBase:GPPI032976"/>
<keyword evidence="2" id="KW-1185">Reference proteome</keyword>
<protein>
    <submittedName>
        <fullName evidence="1">Uncharacterized protein</fullName>
    </submittedName>
</protein>
<organism evidence="1 2">
    <name type="scientific">Glossina palpalis gambiensis</name>
    <dbReference type="NCBI Taxonomy" id="67801"/>
    <lineage>
        <taxon>Eukaryota</taxon>
        <taxon>Metazoa</taxon>
        <taxon>Ecdysozoa</taxon>
        <taxon>Arthropoda</taxon>
        <taxon>Hexapoda</taxon>
        <taxon>Insecta</taxon>
        <taxon>Pterygota</taxon>
        <taxon>Neoptera</taxon>
        <taxon>Endopterygota</taxon>
        <taxon>Diptera</taxon>
        <taxon>Brachycera</taxon>
        <taxon>Muscomorpha</taxon>
        <taxon>Hippoboscoidea</taxon>
        <taxon>Glossinidae</taxon>
        <taxon>Glossina</taxon>
    </lineage>
</organism>
<dbReference type="Proteomes" id="UP000092460">
    <property type="component" value="Unassembled WGS sequence"/>
</dbReference>
<reference evidence="2" key="1">
    <citation type="submission" date="2015-01" db="EMBL/GenBank/DDBJ databases">
        <authorList>
            <person name="Aksoy S."/>
            <person name="Warren W."/>
            <person name="Wilson R.K."/>
        </authorList>
    </citation>
    <scope>NUCLEOTIDE SEQUENCE [LARGE SCALE GENOMIC DNA]</scope>
    <source>
        <strain evidence="2">IAEA</strain>
    </source>
</reference>
<dbReference type="EnsemblMetazoa" id="GPPI032976-RA">
    <property type="protein sequence ID" value="GPPI032976-PA"/>
    <property type="gene ID" value="GPPI032976"/>
</dbReference>
<name>A0A1B0BKD4_9MUSC</name>
<dbReference type="AlphaFoldDB" id="A0A1B0BKD4"/>
<reference evidence="1" key="2">
    <citation type="submission" date="2020-05" db="UniProtKB">
        <authorList>
            <consortium name="EnsemblMetazoa"/>
        </authorList>
    </citation>
    <scope>IDENTIFICATION</scope>
    <source>
        <strain evidence="1">IAEA</strain>
    </source>
</reference>
<evidence type="ECO:0000313" key="2">
    <source>
        <dbReference type="Proteomes" id="UP000092460"/>
    </source>
</evidence>
<sequence>MMQTRKHTLLSAEIAPTLAQEQMLYIFILHIMIAPIIDLNMKIFSRVHVSRASTVTVLPPSCRPPTDGNANQITCSEAQCLRSTASGMQLGSPGHMTGAVIIRTFLTSLLPVVCMKLEVFLYNERNFVKQKFYPRSIENQYRSNEAVNETLMLAMFEGLSDFTSVYDSLR</sequence>
<accession>A0A1B0BKD4</accession>
<proteinExistence type="predicted"/>
<dbReference type="EMBL" id="JXJN01015902">
    <property type="status" value="NOT_ANNOTATED_CDS"/>
    <property type="molecule type" value="Genomic_DNA"/>
</dbReference>
<evidence type="ECO:0000313" key="1">
    <source>
        <dbReference type="EnsemblMetazoa" id="GPPI032976-PA"/>
    </source>
</evidence>